<organism evidence="1 2">
    <name type="scientific">Colletotrichum sojae</name>
    <dbReference type="NCBI Taxonomy" id="2175907"/>
    <lineage>
        <taxon>Eukaryota</taxon>
        <taxon>Fungi</taxon>
        <taxon>Dikarya</taxon>
        <taxon>Ascomycota</taxon>
        <taxon>Pezizomycotina</taxon>
        <taxon>Sordariomycetes</taxon>
        <taxon>Hypocreomycetidae</taxon>
        <taxon>Glomerellales</taxon>
        <taxon>Glomerellaceae</taxon>
        <taxon>Colletotrichum</taxon>
        <taxon>Colletotrichum orchidearum species complex</taxon>
    </lineage>
</organism>
<keyword evidence="2" id="KW-1185">Reference proteome</keyword>
<dbReference type="Proteomes" id="UP000652219">
    <property type="component" value="Unassembled WGS sequence"/>
</dbReference>
<sequence>MDATGSSIASGTGVPSGVLGVPEMPVVPEPAYDMIPRLSPASDRLKWTLNGPLESAIEVSPNRYYEPGDVMEPYFRADLDPTWHLVSQESLMEPKITTVRVRIGCLEEWEDTWVEINRHCTDTKTDPRRPRAKDFQLELTASGEFLTIHEYVSAVHPWLMGILVVLSFGRAPLRIATEDRWAGWHKKPNTEPVPRLSKAESENYTKQVIERQKARSAARIQIHIFVTGYGRGMASAMPSP</sequence>
<accession>A0A8H6IQC7</accession>
<reference evidence="1 2" key="1">
    <citation type="journal article" date="2020" name="Phytopathology">
        <title>Genome Sequence Resources of Colletotrichum truncatum, C. plurivorum, C. musicola, and C. sojae: Four Species Pathogenic to Soybean (Glycine max).</title>
        <authorList>
            <person name="Rogerio F."/>
            <person name="Boufleur T.R."/>
            <person name="Ciampi-Guillardi M."/>
            <person name="Sukno S.A."/>
            <person name="Thon M.R."/>
            <person name="Massola Junior N.S."/>
            <person name="Baroncelli R."/>
        </authorList>
    </citation>
    <scope>NUCLEOTIDE SEQUENCE [LARGE SCALE GENOMIC DNA]</scope>
    <source>
        <strain evidence="1 2">LFN0009</strain>
    </source>
</reference>
<name>A0A8H6IQC7_9PEZI</name>
<dbReference type="AlphaFoldDB" id="A0A8H6IQC7"/>
<comment type="caution">
    <text evidence="1">The sequence shown here is derived from an EMBL/GenBank/DDBJ whole genome shotgun (WGS) entry which is preliminary data.</text>
</comment>
<proteinExistence type="predicted"/>
<dbReference type="EMBL" id="WIGN01000462">
    <property type="protein sequence ID" value="KAF6792054.1"/>
    <property type="molecule type" value="Genomic_DNA"/>
</dbReference>
<gene>
    <name evidence="1" type="ORF">CSOJ01_14220</name>
</gene>
<evidence type="ECO:0000313" key="2">
    <source>
        <dbReference type="Proteomes" id="UP000652219"/>
    </source>
</evidence>
<protein>
    <submittedName>
        <fullName evidence="1">Uncharacterized protein</fullName>
    </submittedName>
</protein>
<evidence type="ECO:0000313" key="1">
    <source>
        <dbReference type="EMBL" id="KAF6792054.1"/>
    </source>
</evidence>